<accession>A0ABS4GC65</accession>
<dbReference type="SUPFAM" id="SSF89550">
    <property type="entry name" value="PHP domain-like"/>
    <property type="match status" value="1"/>
</dbReference>
<evidence type="ECO:0000313" key="3">
    <source>
        <dbReference type="Proteomes" id="UP001519342"/>
    </source>
</evidence>
<dbReference type="InterPro" id="IPR003141">
    <property type="entry name" value="Pol/His_phosphatase_N"/>
</dbReference>
<sequence length="312" mass="36895">MKKIISFRKQIKGNIHTHTTRTDGEFSVDEIIKLYKKNEYSFLAITDHRIYYSQEIDYENFIVLNGCEYNCYLKDEKLNQDIHFHILTLEDNLVKATNPIKHNDNLYKSLFFDSLSQVQELINELKSRGNLIIIAHPKNKLIPLYMLINLVNYHGIEVYNTKANSDASDYSNELLINNKDIFLTSVDDSHNYYDENNNINFFRGFIVLADNILNRKNIIQAIKEKNFYASNGPYIYEIIIDKERVLIECSNVRKIVLFGYDNNHNVKLITTKSETFLNEAIFMLHDSYEFIRLECINEEKKKAWTNIIKMHY</sequence>
<proteinExistence type="predicted"/>
<evidence type="ECO:0000259" key="1">
    <source>
        <dbReference type="SMART" id="SM00481"/>
    </source>
</evidence>
<dbReference type="SMART" id="SM00481">
    <property type="entry name" value="POLIIIAc"/>
    <property type="match status" value="1"/>
</dbReference>
<dbReference type="Proteomes" id="UP001519342">
    <property type="component" value="Unassembled WGS sequence"/>
</dbReference>
<gene>
    <name evidence="2" type="ORF">J2Z76_001135</name>
</gene>
<comment type="caution">
    <text evidence="2">The sequence shown here is derived from an EMBL/GenBank/DDBJ whole genome shotgun (WGS) entry which is preliminary data.</text>
</comment>
<protein>
    <submittedName>
        <fullName evidence="2">Histidinol phosphatase-like PHP family hydrolase</fullName>
    </submittedName>
</protein>
<feature type="domain" description="Polymerase/histidinol phosphatase N-terminal" evidence="1">
    <location>
        <begin position="13"/>
        <end position="75"/>
    </location>
</feature>
<reference evidence="2 3" key="1">
    <citation type="submission" date="2021-03" db="EMBL/GenBank/DDBJ databases">
        <title>Genomic Encyclopedia of Type Strains, Phase IV (KMG-IV): sequencing the most valuable type-strain genomes for metagenomic binning, comparative biology and taxonomic classification.</title>
        <authorList>
            <person name="Goeker M."/>
        </authorList>
    </citation>
    <scope>NUCLEOTIDE SEQUENCE [LARGE SCALE GENOMIC DNA]</scope>
    <source>
        <strain evidence="2 3">DSM 24004</strain>
    </source>
</reference>
<dbReference type="InterPro" id="IPR052018">
    <property type="entry name" value="PHP_domain"/>
</dbReference>
<dbReference type="RefSeq" id="WP_209511000.1">
    <property type="nucleotide sequence ID" value="NZ_JAGGKS010000002.1"/>
</dbReference>
<dbReference type="PANTHER" id="PTHR42924">
    <property type="entry name" value="EXONUCLEASE"/>
    <property type="match status" value="1"/>
</dbReference>
<dbReference type="Gene3D" id="3.20.20.140">
    <property type="entry name" value="Metal-dependent hydrolases"/>
    <property type="match status" value="1"/>
</dbReference>
<dbReference type="InterPro" id="IPR016195">
    <property type="entry name" value="Pol/histidinol_Pase-like"/>
</dbReference>
<dbReference type="PANTHER" id="PTHR42924:SF3">
    <property type="entry name" value="POLYMERASE_HISTIDINOL PHOSPHATASE N-TERMINAL DOMAIN-CONTAINING PROTEIN"/>
    <property type="match status" value="1"/>
</dbReference>
<organism evidence="2 3">
    <name type="scientific">Sedimentibacter acidaminivorans</name>
    <dbReference type="NCBI Taxonomy" id="913099"/>
    <lineage>
        <taxon>Bacteria</taxon>
        <taxon>Bacillati</taxon>
        <taxon>Bacillota</taxon>
        <taxon>Tissierellia</taxon>
        <taxon>Sedimentibacter</taxon>
    </lineage>
</organism>
<name>A0ABS4GC65_9FIRM</name>
<dbReference type="EMBL" id="JAGGKS010000002">
    <property type="protein sequence ID" value="MBP1925278.1"/>
    <property type="molecule type" value="Genomic_DNA"/>
</dbReference>
<evidence type="ECO:0000313" key="2">
    <source>
        <dbReference type="EMBL" id="MBP1925278.1"/>
    </source>
</evidence>
<keyword evidence="3" id="KW-1185">Reference proteome</keyword>